<name>A0A1G8Y9K1_9BACT</name>
<keyword evidence="1" id="KW-1133">Transmembrane helix</keyword>
<dbReference type="RefSeq" id="WP_089678747.1">
    <property type="nucleotide sequence ID" value="NZ_FNFO01000001.1"/>
</dbReference>
<feature type="transmembrane region" description="Helical" evidence="1">
    <location>
        <begin position="12"/>
        <end position="34"/>
    </location>
</feature>
<keyword evidence="3" id="KW-1185">Reference proteome</keyword>
<reference evidence="2 3" key="1">
    <citation type="submission" date="2016-10" db="EMBL/GenBank/DDBJ databases">
        <authorList>
            <person name="de Groot N.N."/>
        </authorList>
    </citation>
    <scope>NUCLEOTIDE SEQUENCE [LARGE SCALE GENOMIC DNA]</scope>
    <source>
        <strain evidence="2 3">DSM 25186</strain>
    </source>
</reference>
<gene>
    <name evidence="2" type="ORF">SAMN05421823_101594</name>
</gene>
<proteinExistence type="predicted"/>
<feature type="transmembrane region" description="Helical" evidence="1">
    <location>
        <begin position="106"/>
        <end position="129"/>
    </location>
</feature>
<dbReference type="Proteomes" id="UP000198510">
    <property type="component" value="Unassembled WGS sequence"/>
</dbReference>
<protein>
    <submittedName>
        <fullName evidence="2">Uncharacterized protein</fullName>
    </submittedName>
</protein>
<evidence type="ECO:0000256" key="1">
    <source>
        <dbReference type="SAM" id="Phobius"/>
    </source>
</evidence>
<keyword evidence="1" id="KW-0812">Transmembrane</keyword>
<evidence type="ECO:0000313" key="2">
    <source>
        <dbReference type="EMBL" id="SDJ98885.1"/>
    </source>
</evidence>
<sequence>MKKSQSFLFVYPYWAKWLGAASILFGLIVFLYRVLHYEIVDIRGGSFPVAIGLTLIFFSREKTFDERIVFLKFKALAMAVPLAVAITMLINYSYNFEGYSIETDSWFSISAFEYLTIALLVALGWFHYLRIKA</sequence>
<keyword evidence="1" id="KW-0472">Membrane</keyword>
<dbReference type="STRING" id="1075417.SAMN05421823_101594"/>
<dbReference type="AlphaFoldDB" id="A0A1G8Y9K1"/>
<organism evidence="2 3">
    <name type="scientific">Catalinimonas alkaloidigena</name>
    <dbReference type="NCBI Taxonomy" id="1075417"/>
    <lineage>
        <taxon>Bacteria</taxon>
        <taxon>Pseudomonadati</taxon>
        <taxon>Bacteroidota</taxon>
        <taxon>Cytophagia</taxon>
        <taxon>Cytophagales</taxon>
        <taxon>Catalimonadaceae</taxon>
        <taxon>Catalinimonas</taxon>
    </lineage>
</organism>
<accession>A0A1G8Y9K1</accession>
<dbReference type="OrthoDB" id="894278at2"/>
<evidence type="ECO:0000313" key="3">
    <source>
        <dbReference type="Proteomes" id="UP000198510"/>
    </source>
</evidence>
<feature type="transmembrane region" description="Helical" evidence="1">
    <location>
        <begin position="40"/>
        <end position="58"/>
    </location>
</feature>
<feature type="transmembrane region" description="Helical" evidence="1">
    <location>
        <begin position="70"/>
        <end position="94"/>
    </location>
</feature>
<dbReference type="EMBL" id="FNFO01000001">
    <property type="protein sequence ID" value="SDJ98885.1"/>
    <property type="molecule type" value="Genomic_DNA"/>
</dbReference>